<dbReference type="AlphaFoldDB" id="T0R1W2"/>
<dbReference type="RefSeq" id="XP_008620587.1">
    <property type="nucleotide sequence ID" value="XM_008622365.1"/>
</dbReference>
<sequence length="82" mass="7972">MNASTRVGQAIIGASTPSANENAAAGNNANIHGPNSGVNAAGMTISGNGNHVGNITHGAPVHHGDVKNVIGVQINDPVSAIA</sequence>
<dbReference type="InParanoid" id="T0R1W2"/>
<dbReference type="GeneID" id="19956893"/>
<organism evidence="1 2">
    <name type="scientific">Saprolegnia diclina (strain VS20)</name>
    <dbReference type="NCBI Taxonomy" id="1156394"/>
    <lineage>
        <taxon>Eukaryota</taxon>
        <taxon>Sar</taxon>
        <taxon>Stramenopiles</taxon>
        <taxon>Oomycota</taxon>
        <taxon>Saprolegniomycetes</taxon>
        <taxon>Saprolegniales</taxon>
        <taxon>Saprolegniaceae</taxon>
        <taxon>Saprolegnia</taxon>
    </lineage>
</organism>
<protein>
    <submittedName>
        <fullName evidence="1">Uncharacterized protein</fullName>
    </submittedName>
</protein>
<name>T0R1W2_SAPDV</name>
<gene>
    <name evidence="1" type="ORF">SDRG_16166</name>
</gene>
<dbReference type="Proteomes" id="UP000030762">
    <property type="component" value="Unassembled WGS sequence"/>
</dbReference>
<accession>T0R1W2</accession>
<keyword evidence="2" id="KW-1185">Reference proteome</keyword>
<proteinExistence type="predicted"/>
<dbReference type="EMBL" id="JH767247">
    <property type="protein sequence ID" value="EQC25978.1"/>
    <property type="molecule type" value="Genomic_DNA"/>
</dbReference>
<evidence type="ECO:0000313" key="2">
    <source>
        <dbReference type="Proteomes" id="UP000030762"/>
    </source>
</evidence>
<dbReference type="VEuPathDB" id="FungiDB:SDRG_16166"/>
<evidence type="ECO:0000313" key="1">
    <source>
        <dbReference type="EMBL" id="EQC25978.1"/>
    </source>
</evidence>
<reference evidence="1 2" key="1">
    <citation type="submission" date="2012-04" db="EMBL/GenBank/DDBJ databases">
        <title>The Genome Sequence of Saprolegnia declina VS20.</title>
        <authorList>
            <consortium name="The Broad Institute Genome Sequencing Platform"/>
            <person name="Russ C."/>
            <person name="Nusbaum C."/>
            <person name="Tyler B."/>
            <person name="van West P."/>
            <person name="Dieguez-Uribeondo J."/>
            <person name="de Bruijn I."/>
            <person name="Tripathy S."/>
            <person name="Jiang R."/>
            <person name="Young S.K."/>
            <person name="Zeng Q."/>
            <person name="Gargeya S."/>
            <person name="Fitzgerald M."/>
            <person name="Haas B."/>
            <person name="Abouelleil A."/>
            <person name="Alvarado L."/>
            <person name="Arachchi H.M."/>
            <person name="Berlin A."/>
            <person name="Chapman S.B."/>
            <person name="Goldberg J."/>
            <person name="Griggs A."/>
            <person name="Gujja S."/>
            <person name="Hansen M."/>
            <person name="Howarth C."/>
            <person name="Imamovic A."/>
            <person name="Larimer J."/>
            <person name="McCowen C."/>
            <person name="Montmayeur A."/>
            <person name="Murphy C."/>
            <person name="Neiman D."/>
            <person name="Pearson M."/>
            <person name="Priest M."/>
            <person name="Roberts A."/>
            <person name="Saif S."/>
            <person name="Shea T."/>
            <person name="Sisk P."/>
            <person name="Sykes S."/>
            <person name="Wortman J."/>
            <person name="Nusbaum C."/>
            <person name="Birren B."/>
        </authorList>
    </citation>
    <scope>NUCLEOTIDE SEQUENCE [LARGE SCALE GENOMIC DNA]</scope>
    <source>
        <strain evidence="1 2">VS20</strain>
    </source>
</reference>